<evidence type="ECO:0008006" key="6">
    <source>
        <dbReference type="Google" id="ProtNLM"/>
    </source>
</evidence>
<dbReference type="AlphaFoldDB" id="A0A4P8YEB7"/>
<protein>
    <recommendedName>
        <fullName evidence="6">Phytase-like domain-containing protein</fullName>
    </recommendedName>
</protein>
<gene>
    <name evidence="4" type="ORF">FEM41_00040</name>
</gene>
<dbReference type="EMBL" id="CP040428">
    <property type="protein sequence ID" value="QCT18143.1"/>
    <property type="molecule type" value="Genomic_DNA"/>
</dbReference>
<evidence type="ECO:0000256" key="1">
    <source>
        <dbReference type="ARBA" id="ARBA00004162"/>
    </source>
</evidence>
<dbReference type="Pfam" id="PF06977">
    <property type="entry name" value="SdiA-regulated"/>
    <property type="match status" value="1"/>
</dbReference>
<dbReference type="InterPro" id="IPR009722">
    <property type="entry name" value="YjiK/CarP"/>
</dbReference>
<dbReference type="KEGG" id="izh:FEM41_00040"/>
<dbReference type="CDD" id="cd09971">
    <property type="entry name" value="SdiA-regulated"/>
    <property type="match status" value="1"/>
</dbReference>
<dbReference type="SUPFAM" id="SSF50956">
    <property type="entry name" value="Thermostable phytase (3-phytase)"/>
    <property type="match status" value="1"/>
</dbReference>
<evidence type="ECO:0000256" key="3">
    <source>
        <dbReference type="ARBA" id="ARBA00023136"/>
    </source>
</evidence>
<accession>A0A4P8YEB7</accession>
<comment type="subcellular location">
    <subcellularLocation>
        <location evidence="1">Cell membrane</location>
        <topology evidence="1">Single-pass membrane protein</topology>
    </subcellularLocation>
</comment>
<keyword evidence="5" id="KW-1185">Reference proteome</keyword>
<evidence type="ECO:0000256" key="2">
    <source>
        <dbReference type="ARBA" id="ARBA00022475"/>
    </source>
</evidence>
<name>A0A4P8YEB7_9ENTR</name>
<dbReference type="GO" id="GO:0005886">
    <property type="term" value="C:plasma membrane"/>
    <property type="evidence" value="ECO:0007669"/>
    <property type="project" value="UniProtKB-SubCell"/>
</dbReference>
<reference evidence="4 5" key="1">
    <citation type="submission" date="2019-05" db="EMBL/GenBank/DDBJ databases">
        <title>Complete genome sequence of Izhakiella calystegiae KSNA2, an endophyte isolated from beach morning glory (Calystegia soldanella).</title>
        <authorList>
            <person name="Jiang L."/>
            <person name="Jeong J.C."/>
            <person name="Kim C.Y."/>
            <person name="Kim D.H."/>
            <person name="Kim S.W."/>
            <person name="Lee j."/>
        </authorList>
    </citation>
    <scope>NUCLEOTIDE SEQUENCE [LARGE SCALE GENOMIC DNA]</scope>
    <source>
        <strain evidence="4 5">KSNA2</strain>
    </source>
</reference>
<keyword evidence="3" id="KW-0472">Membrane</keyword>
<sequence length="277" mass="31097">MYRLNFGTALTSMMMGALLLLAGAGQVSARGMALAGYQLQHETRLPEVENLSSLTWWAKRGILMATTNRPAAILALSPEGKLLHRQEIDFIRDAESIESLGDNRFALVDEHNSRLWIVTIADDFSVSVVQQFKPDFFGKARNRGIEGLAWVERDSTLWLAKERKPMELYRIRWQAKAQQLSDLDDASYLADSLSLDDISGMDYYGGNLLILSHESKRLLEVDPEQSAVVSQMSLRAGQHGLKEDVPQAEGVTTDPEGRLYIVSEPNYFYRFAPAQTQ</sequence>
<proteinExistence type="predicted"/>
<keyword evidence="2" id="KW-1003">Cell membrane</keyword>
<evidence type="ECO:0000313" key="5">
    <source>
        <dbReference type="Proteomes" id="UP000302163"/>
    </source>
</evidence>
<dbReference type="RefSeq" id="WP_138092989.1">
    <property type="nucleotide sequence ID" value="NZ_CP040428.1"/>
</dbReference>
<organism evidence="4 5">
    <name type="scientific">Jejubacter calystegiae</name>
    <dbReference type="NCBI Taxonomy" id="2579935"/>
    <lineage>
        <taxon>Bacteria</taxon>
        <taxon>Pseudomonadati</taxon>
        <taxon>Pseudomonadota</taxon>
        <taxon>Gammaproteobacteria</taxon>
        <taxon>Enterobacterales</taxon>
        <taxon>Enterobacteriaceae</taxon>
        <taxon>Jejubacter</taxon>
    </lineage>
</organism>
<dbReference type="Proteomes" id="UP000302163">
    <property type="component" value="Chromosome"/>
</dbReference>
<evidence type="ECO:0000313" key="4">
    <source>
        <dbReference type="EMBL" id="QCT18143.1"/>
    </source>
</evidence>
<dbReference type="OrthoDB" id="6080098at2"/>